<dbReference type="PRINTS" id="PR00411">
    <property type="entry name" value="PNDRDTASEI"/>
</dbReference>
<dbReference type="InterPro" id="IPR036188">
    <property type="entry name" value="FAD/NAD-bd_sf"/>
</dbReference>
<evidence type="ECO:0000256" key="2">
    <source>
        <dbReference type="ARBA" id="ARBA00022630"/>
    </source>
</evidence>
<dbReference type="Proteomes" id="UP001363622">
    <property type="component" value="Unassembled WGS sequence"/>
</dbReference>
<comment type="caution">
    <text evidence="6">The sequence shown here is derived from an EMBL/GenBank/DDBJ whole genome shotgun (WGS) entry which is preliminary data.</text>
</comment>
<dbReference type="EMBL" id="JBBPHU010000009">
    <property type="protein sequence ID" value="KAK7513732.1"/>
    <property type="molecule type" value="Genomic_DNA"/>
</dbReference>
<evidence type="ECO:0000313" key="6">
    <source>
        <dbReference type="EMBL" id="KAK7513732.1"/>
    </source>
</evidence>
<name>A0ABR1KIW0_9PEZI</name>
<evidence type="ECO:0000256" key="3">
    <source>
        <dbReference type="ARBA" id="ARBA00022827"/>
    </source>
</evidence>
<dbReference type="Pfam" id="PF07992">
    <property type="entry name" value="Pyr_redox_2"/>
    <property type="match status" value="1"/>
</dbReference>
<evidence type="ECO:0000313" key="7">
    <source>
        <dbReference type="Proteomes" id="UP001363622"/>
    </source>
</evidence>
<keyword evidence="7" id="KW-1185">Reference proteome</keyword>
<dbReference type="PANTHER" id="PTHR43735:SF3">
    <property type="entry name" value="FERROPTOSIS SUPPRESSOR PROTEIN 1"/>
    <property type="match status" value="1"/>
</dbReference>
<organism evidence="6 7">
    <name type="scientific">Phyllosticta citriasiana</name>
    <dbReference type="NCBI Taxonomy" id="595635"/>
    <lineage>
        <taxon>Eukaryota</taxon>
        <taxon>Fungi</taxon>
        <taxon>Dikarya</taxon>
        <taxon>Ascomycota</taxon>
        <taxon>Pezizomycotina</taxon>
        <taxon>Dothideomycetes</taxon>
        <taxon>Dothideomycetes incertae sedis</taxon>
        <taxon>Botryosphaeriales</taxon>
        <taxon>Phyllostictaceae</taxon>
        <taxon>Phyllosticta</taxon>
    </lineage>
</organism>
<evidence type="ECO:0000256" key="4">
    <source>
        <dbReference type="ARBA" id="ARBA00023002"/>
    </source>
</evidence>
<feature type="domain" description="FAD/NAD(P)-binding" evidence="5">
    <location>
        <begin position="7"/>
        <end position="322"/>
    </location>
</feature>
<sequence length="417" mass="44230">MSTEVRNIVVLGGSWAGLSAAHYTLKHILPKLADKDQYHVYLINNSPDFYWRVAGPRAAVSAQLMPDDKVLYPIAPGFAQYDSKHFTFIVGTATAWDTTTRTLTLDTAGGQQQVLPYHALVVATGTRTPTPLLSLHASAEETKSELCKIRTELTSAQTVLIAGGGPAGVETAGEVGELLNGSPGWFSSGPKNRKATITVVTADSKLLPALRPALASKAELFLAKVGVDVKKNVRVESATPAADGQTSVSLSNGETQLVDVYIAATGVKPNTAFVPARLLTERGYLTTNTQTLRVDGAGPRVFALGDVGSYTRGGIMDIYDAVPVAMTNLARDLAAFSPDKPDAAPPAGPDRTFTPNLKETQLVPVGQSKGVGAVFGWKLPSFMVWAIKGRDYMVSSAGSILEGSKWAKESSWKPTDS</sequence>
<keyword evidence="3" id="KW-0274">FAD</keyword>
<dbReference type="SUPFAM" id="SSF51905">
    <property type="entry name" value="FAD/NAD(P)-binding domain"/>
    <property type="match status" value="1"/>
</dbReference>
<accession>A0ABR1KIW0</accession>
<dbReference type="PRINTS" id="PR00368">
    <property type="entry name" value="FADPNR"/>
</dbReference>
<protein>
    <recommendedName>
        <fullName evidence="5">FAD/NAD(P)-binding domain-containing protein</fullName>
    </recommendedName>
</protein>
<dbReference type="Gene3D" id="3.50.50.100">
    <property type="match status" value="1"/>
</dbReference>
<keyword evidence="2" id="KW-0285">Flavoprotein</keyword>
<comment type="similarity">
    <text evidence="1">Belongs to the FAD-dependent oxidoreductase family.</text>
</comment>
<proteinExistence type="inferred from homology"/>
<keyword evidence="4" id="KW-0560">Oxidoreductase</keyword>
<dbReference type="InterPro" id="IPR023753">
    <property type="entry name" value="FAD/NAD-binding_dom"/>
</dbReference>
<dbReference type="PANTHER" id="PTHR43735">
    <property type="entry name" value="APOPTOSIS-INDUCING FACTOR 1"/>
    <property type="match status" value="1"/>
</dbReference>
<evidence type="ECO:0000259" key="5">
    <source>
        <dbReference type="Pfam" id="PF07992"/>
    </source>
</evidence>
<gene>
    <name evidence="6" type="ORF">IWZ03DRAFT_239497</name>
</gene>
<reference evidence="6 7" key="1">
    <citation type="submission" date="2024-04" db="EMBL/GenBank/DDBJ databases">
        <title>Phyllosticta paracitricarpa is synonymous to the EU quarantine fungus P. citricarpa based on phylogenomic analyses.</title>
        <authorList>
            <consortium name="Lawrence Berkeley National Laboratory"/>
            <person name="Van Ingen-Buijs V.A."/>
            <person name="Van Westerhoven A.C."/>
            <person name="Haridas S."/>
            <person name="Skiadas P."/>
            <person name="Martin F."/>
            <person name="Groenewald J.Z."/>
            <person name="Crous P.W."/>
            <person name="Seidl M.F."/>
        </authorList>
    </citation>
    <scope>NUCLEOTIDE SEQUENCE [LARGE SCALE GENOMIC DNA]</scope>
    <source>
        <strain evidence="6 7">CBS 123371</strain>
    </source>
</reference>
<evidence type="ECO:0000256" key="1">
    <source>
        <dbReference type="ARBA" id="ARBA00006442"/>
    </source>
</evidence>